<dbReference type="EMBL" id="CAMXCT010001937">
    <property type="protein sequence ID" value="CAI3994318.1"/>
    <property type="molecule type" value="Genomic_DNA"/>
</dbReference>
<name>A0A9P1CNT1_9DINO</name>
<evidence type="ECO:0000313" key="3">
    <source>
        <dbReference type="Proteomes" id="UP001152797"/>
    </source>
</evidence>
<dbReference type="EMBL" id="CAMXCT020001937">
    <property type="protein sequence ID" value="CAL1147693.1"/>
    <property type="molecule type" value="Genomic_DNA"/>
</dbReference>
<dbReference type="Proteomes" id="UP001152797">
    <property type="component" value="Unassembled WGS sequence"/>
</dbReference>
<reference evidence="1" key="1">
    <citation type="submission" date="2022-10" db="EMBL/GenBank/DDBJ databases">
        <authorList>
            <person name="Chen Y."/>
            <person name="Dougan E. K."/>
            <person name="Chan C."/>
            <person name="Rhodes N."/>
            <person name="Thang M."/>
        </authorList>
    </citation>
    <scope>NUCLEOTIDE SEQUENCE</scope>
</reference>
<reference evidence="2" key="2">
    <citation type="submission" date="2024-04" db="EMBL/GenBank/DDBJ databases">
        <authorList>
            <person name="Chen Y."/>
            <person name="Shah S."/>
            <person name="Dougan E. K."/>
            <person name="Thang M."/>
            <person name="Chan C."/>
        </authorList>
    </citation>
    <scope>NUCLEOTIDE SEQUENCE [LARGE SCALE GENOMIC DNA]</scope>
</reference>
<organism evidence="1">
    <name type="scientific">Cladocopium goreaui</name>
    <dbReference type="NCBI Taxonomy" id="2562237"/>
    <lineage>
        <taxon>Eukaryota</taxon>
        <taxon>Sar</taxon>
        <taxon>Alveolata</taxon>
        <taxon>Dinophyceae</taxon>
        <taxon>Suessiales</taxon>
        <taxon>Symbiodiniaceae</taxon>
        <taxon>Cladocopium</taxon>
    </lineage>
</organism>
<comment type="caution">
    <text evidence="1">The sequence shown here is derived from an EMBL/GenBank/DDBJ whole genome shotgun (WGS) entry which is preliminary data.</text>
</comment>
<gene>
    <name evidence="1" type="ORF">C1SCF055_LOCUS20970</name>
</gene>
<dbReference type="AlphaFoldDB" id="A0A9P1CNT1"/>
<keyword evidence="3" id="KW-1185">Reference proteome</keyword>
<dbReference type="EMBL" id="CAMXCT030001937">
    <property type="protein sequence ID" value="CAL4781630.1"/>
    <property type="molecule type" value="Genomic_DNA"/>
</dbReference>
<protein>
    <submittedName>
        <fullName evidence="1">Uncharacterized protein</fullName>
    </submittedName>
</protein>
<sequence length="184" mass="21098">MGKYVHKKDLLGWSQNNRDYAIPHALWSKWKSGGRGRSYALAVHDEDCEMDETYEHESIYGAVYEAQSLSPQKKKKPATTFFVLHDKIESDGEHDNEQTDKASLARAPSTSYEQYLADGVVKSQDNEIKFHSSVDTEPNSNNVKHWMPENVNNNLVMRLLALLHHQLRPHGVSFMDDLYNIHSV</sequence>
<proteinExistence type="predicted"/>
<evidence type="ECO:0000313" key="1">
    <source>
        <dbReference type="EMBL" id="CAI3994318.1"/>
    </source>
</evidence>
<accession>A0A9P1CNT1</accession>
<evidence type="ECO:0000313" key="2">
    <source>
        <dbReference type="EMBL" id="CAL1147693.1"/>
    </source>
</evidence>